<feature type="coiled-coil region" evidence="3">
    <location>
        <begin position="1082"/>
        <end position="1116"/>
    </location>
</feature>
<evidence type="ECO:0000313" key="8">
    <source>
        <dbReference type="Proteomes" id="UP000007755"/>
    </source>
</evidence>
<dbReference type="KEGG" id="aec:105150105"/>
<dbReference type="Pfam" id="PF07776">
    <property type="entry name" value="zf-AD"/>
    <property type="match status" value="1"/>
</dbReference>
<evidence type="ECO:0000256" key="4">
    <source>
        <dbReference type="SAM" id="MobiDB-lite"/>
    </source>
</evidence>
<feature type="compositionally biased region" description="Basic and acidic residues" evidence="4">
    <location>
        <begin position="764"/>
        <end position="798"/>
    </location>
</feature>
<proteinExistence type="predicted"/>
<evidence type="ECO:0000256" key="1">
    <source>
        <dbReference type="PROSITE-ProRule" id="PRU00042"/>
    </source>
</evidence>
<dbReference type="Proteomes" id="UP000007755">
    <property type="component" value="Unassembled WGS sequence"/>
</dbReference>
<evidence type="ECO:0000256" key="3">
    <source>
        <dbReference type="SAM" id="Coils"/>
    </source>
</evidence>
<feature type="compositionally biased region" description="Basic and acidic residues" evidence="4">
    <location>
        <begin position="805"/>
        <end position="815"/>
    </location>
</feature>
<feature type="compositionally biased region" description="Basic and acidic residues" evidence="4">
    <location>
        <begin position="485"/>
        <end position="503"/>
    </location>
</feature>
<feature type="compositionally biased region" description="Polar residues" evidence="4">
    <location>
        <begin position="464"/>
        <end position="478"/>
    </location>
</feature>
<feature type="compositionally biased region" description="Basic and acidic residues" evidence="4">
    <location>
        <begin position="728"/>
        <end position="743"/>
    </location>
</feature>
<feature type="binding site" evidence="2">
    <location>
        <position position="9"/>
    </location>
    <ligand>
        <name>Zn(2+)</name>
        <dbReference type="ChEBI" id="CHEBI:29105"/>
    </ligand>
</feature>
<evidence type="ECO:0000313" key="7">
    <source>
        <dbReference type="EMBL" id="EGI61200.1"/>
    </source>
</evidence>
<dbReference type="STRING" id="103372.F4WX76"/>
<accession>F4WX76</accession>
<dbReference type="PROSITE" id="PS51915">
    <property type="entry name" value="ZAD"/>
    <property type="match status" value="1"/>
</dbReference>
<dbReference type="SMART" id="SM00868">
    <property type="entry name" value="zf-AD"/>
    <property type="match status" value="2"/>
</dbReference>
<organism evidence="8">
    <name type="scientific">Acromyrmex echinatior</name>
    <name type="common">Panamanian leafcutter ant</name>
    <name type="synonym">Acromyrmex octospinosus echinatior</name>
    <dbReference type="NCBI Taxonomy" id="103372"/>
    <lineage>
        <taxon>Eukaryota</taxon>
        <taxon>Metazoa</taxon>
        <taxon>Ecdysozoa</taxon>
        <taxon>Arthropoda</taxon>
        <taxon>Hexapoda</taxon>
        <taxon>Insecta</taxon>
        <taxon>Pterygota</taxon>
        <taxon>Neoptera</taxon>
        <taxon>Endopterygota</taxon>
        <taxon>Hymenoptera</taxon>
        <taxon>Apocrita</taxon>
        <taxon>Aculeata</taxon>
        <taxon>Formicoidea</taxon>
        <taxon>Formicidae</taxon>
        <taxon>Myrmicinae</taxon>
        <taxon>Acromyrmex</taxon>
    </lineage>
</organism>
<feature type="compositionally biased region" description="Basic residues" evidence="4">
    <location>
        <begin position="422"/>
        <end position="432"/>
    </location>
</feature>
<dbReference type="PROSITE" id="PS00028">
    <property type="entry name" value="ZINC_FINGER_C2H2_1"/>
    <property type="match status" value="1"/>
</dbReference>
<feature type="region of interest" description="Disordered" evidence="4">
    <location>
        <begin position="302"/>
        <end position="669"/>
    </location>
</feature>
<feature type="coiled-coil region" evidence="3">
    <location>
        <begin position="1007"/>
        <end position="1034"/>
    </location>
</feature>
<dbReference type="SUPFAM" id="SSF57716">
    <property type="entry name" value="Glucocorticoid receptor-like (DNA-binding domain)"/>
    <property type="match status" value="1"/>
</dbReference>
<dbReference type="eggNOG" id="ENOG502TG3C">
    <property type="taxonomic scope" value="Eukaryota"/>
</dbReference>
<dbReference type="EMBL" id="GL888417">
    <property type="protein sequence ID" value="EGI61200.1"/>
    <property type="molecule type" value="Genomic_DNA"/>
</dbReference>
<feature type="compositionally biased region" description="Polar residues" evidence="4">
    <location>
        <begin position="920"/>
        <end position="931"/>
    </location>
</feature>
<feature type="region of interest" description="Disordered" evidence="4">
    <location>
        <begin position="722"/>
        <end position="988"/>
    </location>
</feature>
<dbReference type="PROSITE" id="PS50157">
    <property type="entry name" value="ZINC_FINGER_C2H2_2"/>
    <property type="match status" value="1"/>
</dbReference>
<feature type="domain" description="C2H2-type" evidence="5">
    <location>
        <begin position="672"/>
        <end position="699"/>
    </location>
</feature>
<feature type="compositionally biased region" description="Polar residues" evidence="4">
    <location>
        <begin position="504"/>
        <end position="513"/>
    </location>
</feature>
<dbReference type="InterPro" id="IPR012934">
    <property type="entry name" value="Znf_AD"/>
</dbReference>
<feature type="compositionally biased region" description="Polar residues" evidence="4">
    <location>
        <begin position="445"/>
        <end position="455"/>
    </location>
</feature>
<dbReference type="GO" id="GO:0005634">
    <property type="term" value="C:nucleus"/>
    <property type="evidence" value="ECO:0007669"/>
    <property type="project" value="InterPro"/>
</dbReference>
<feature type="compositionally biased region" description="Low complexity" evidence="4">
    <location>
        <begin position="643"/>
        <end position="656"/>
    </location>
</feature>
<evidence type="ECO:0000259" key="5">
    <source>
        <dbReference type="PROSITE" id="PS50157"/>
    </source>
</evidence>
<dbReference type="OMA" id="ICHKCAY"/>
<feature type="compositionally biased region" description="Basic and acidic residues" evidence="4">
    <location>
        <begin position="521"/>
        <end position="540"/>
    </location>
</feature>
<dbReference type="InParanoid" id="F4WX76"/>
<dbReference type="GO" id="GO:0008270">
    <property type="term" value="F:zinc ion binding"/>
    <property type="evidence" value="ECO:0007669"/>
    <property type="project" value="UniProtKB-UniRule"/>
</dbReference>
<feature type="domain" description="ZAD" evidence="6">
    <location>
        <begin position="4"/>
        <end position="77"/>
    </location>
</feature>
<keyword evidence="2" id="KW-0862">Zinc</keyword>
<gene>
    <name evidence="7" type="ORF">G5I_10445</name>
</gene>
<feature type="compositionally biased region" description="Basic and acidic residues" evidence="4">
    <location>
        <begin position="828"/>
        <end position="860"/>
    </location>
</feature>
<dbReference type="AlphaFoldDB" id="F4WX76"/>
<protein>
    <submittedName>
        <fullName evidence="7">Replicase polyprotein 1a</fullName>
    </submittedName>
</protein>
<feature type="binding site" evidence="2">
    <location>
        <position position="50"/>
    </location>
    <ligand>
        <name>Zn(2+)</name>
        <dbReference type="ChEBI" id="CHEBI:29105"/>
    </ligand>
</feature>
<evidence type="ECO:0000256" key="2">
    <source>
        <dbReference type="PROSITE-ProRule" id="PRU01263"/>
    </source>
</evidence>
<sequence>MPDHYCFVCASNEGVFLDVTPDNRSTFGDQIRTCLSTKINESIDLSNKICYKCAYELDQCTKFVQRYRNSHKVPEPKVETSMRCCFLCYELVESNRIFDISKDKSVFNPLRKIRSVFNDDINKKNNSWLICLTCRYNLDVLYDLKRIYQDSFNNLKALINEEITYSNYPKIHTDVVNRKTTITTFPDITFYGSINSDSDSNEDMARGKRHIKGRKARSVNVEMKPRSNKSKVRSCDKCHNTVANDIDMYRFYRTGLTVCKNCWITMDPSIAKSQRRSRQIQSKTETKLCAVFLKDVLSQSLKKEEKDETHEIEKDKTCETEKDETHEMEKDETYETEKDETREPEKDKTRETEKDKTRETVKDKACKMEKNEMHNTEKGKVHEKDKDDNALFINSQKEGKYSEEISSLSISPKMRNHIINGKARRGRKRKISIVRSRSDVERTPSKVTRVSNEHTNSNEEKSPKTTIDIGQQPGTQLMKTRGRKRIDNRSSDSEGSQKQKASVDAEQQSSTQQMKKRGRKRLIDNRSSDSDSPQKRKISVDAEQQSNTHLTKTRGRKRIIDNRSSDSEGSQKQKETDKIKLNESVNNTKKKLKTKGTTSSARSDSSDEISIEENKSLKSRLKATNSTAPTKKEQESNIRNRTRSSSMSSTEMTSTEFKSPKSLSQSEVKTEYTCDKCNKKFDSKLSSAKHKLTHLKQAALKLEKITVSNIKVKQEIDLISQDEISEEATSRSDRITSVDKYIDDPEDVIVNIEDNTNDEPCSLDDTKNAKEKMEEKNDKSGDIDDKLDVATSKSRLEEESTNDENIEKTKSEKCENSVTPDDTVIKIGDNEGRPDKDVKDEHTTKNENKTSDRDNDKFEDNDAQEATIAILEDYKNVENENEEEDKDVEIKNDTEVPSTEKENTISEYNNDKDNEAMNDNEMTSLSILSNHNRTKDNKDQDESCENNLENNFIDGDRDEIIEEPEIQSDLIDESSKIHIEESEENLPEILPTDETETLNEKNDLDDIIAIDEEIEQLQEQQNKSNEENTEVEIIADVDESNSVRDMPDLLNGETHEVMEDDVEDITINSDNDVDGTKKEMEDTIQTDKHRKLEEELKELEELVVESNVMNNKYEIQEDSTYVPDNSSADAATEILKEVFDLAAAEVQQREEIITKTLVEDVGMEMETLENISREIRKSADMPSLDPISVMDIDDDGIMLN</sequence>
<feature type="compositionally biased region" description="Acidic residues" evidence="4">
    <location>
        <begin position="956"/>
        <end position="972"/>
    </location>
</feature>
<feature type="compositionally biased region" description="Basic and acidic residues" evidence="4">
    <location>
        <begin position="558"/>
        <end position="581"/>
    </location>
</feature>
<feature type="binding site" evidence="2">
    <location>
        <position position="53"/>
    </location>
    <ligand>
        <name>Zn(2+)</name>
        <dbReference type="ChEBI" id="CHEBI:29105"/>
    </ligand>
</feature>
<dbReference type="InterPro" id="IPR013087">
    <property type="entry name" value="Znf_C2H2_type"/>
</dbReference>
<reference evidence="7" key="1">
    <citation type="submission" date="2011-02" db="EMBL/GenBank/DDBJ databases">
        <title>The genome of the leaf-cutting ant Acromyrmex echinatior suggests key adaptations to social evolution and fungus farming.</title>
        <authorList>
            <person name="Nygaard S."/>
            <person name="Zhang G."/>
        </authorList>
    </citation>
    <scope>NUCLEOTIDE SEQUENCE</scope>
</reference>
<keyword evidence="2" id="KW-0479">Metal-binding</keyword>
<keyword evidence="1" id="KW-0863">Zinc-finger</keyword>
<name>F4WX76_ACREC</name>
<keyword evidence="8" id="KW-1185">Reference proteome</keyword>
<feature type="compositionally biased region" description="Basic and acidic residues" evidence="4">
    <location>
        <begin position="302"/>
        <end position="389"/>
    </location>
</feature>
<feature type="binding site" evidence="2">
    <location>
        <position position="6"/>
    </location>
    <ligand>
        <name>Zn(2+)</name>
        <dbReference type="ChEBI" id="CHEBI:29105"/>
    </ligand>
</feature>
<keyword evidence="3" id="KW-0175">Coiled coil</keyword>
<dbReference type="OrthoDB" id="7683467at2759"/>
<evidence type="ECO:0000259" key="6">
    <source>
        <dbReference type="PROSITE" id="PS51915"/>
    </source>
</evidence>
<feature type="compositionally biased region" description="Basic and acidic residues" evidence="4">
    <location>
        <begin position="888"/>
        <end position="915"/>
    </location>
</feature>